<dbReference type="GO" id="GO:0030272">
    <property type="term" value="F:5-formyltetrahydrofolate cyclo-ligase activity"/>
    <property type="evidence" value="ECO:0007669"/>
    <property type="project" value="UniProtKB-EC"/>
</dbReference>
<evidence type="ECO:0000256" key="1">
    <source>
        <dbReference type="ARBA" id="ARBA00010638"/>
    </source>
</evidence>
<accession>X6ND69</accession>
<dbReference type="InterPro" id="IPR037171">
    <property type="entry name" value="NagB/RpiA_transferase-like"/>
</dbReference>
<evidence type="ECO:0000256" key="4">
    <source>
        <dbReference type="ARBA" id="ARBA00036539"/>
    </source>
</evidence>
<dbReference type="InterPro" id="IPR002698">
    <property type="entry name" value="FTHF_cligase"/>
</dbReference>
<evidence type="ECO:0000256" key="2">
    <source>
        <dbReference type="ARBA" id="ARBA00022741"/>
    </source>
</evidence>
<dbReference type="NCBIfam" id="TIGR02727">
    <property type="entry name" value="MTHFS_bact"/>
    <property type="match status" value="1"/>
</dbReference>
<organism evidence="8 9">
    <name type="scientific">Reticulomyxa filosa</name>
    <dbReference type="NCBI Taxonomy" id="46433"/>
    <lineage>
        <taxon>Eukaryota</taxon>
        <taxon>Sar</taxon>
        <taxon>Rhizaria</taxon>
        <taxon>Retaria</taxon>
        <taxon>Foraminifera</taxon>
        <taxon>Monothalamids</taxon>
        <taxon>Reticulomyxidae</taxon>
        <taxon>Reticulomyxa</taxon>
    </lineage>
</organism>
<dbReference type="Proteomes" id="UP000023152">
    <property type="component" value="Unassembled WGS sequence"/>
</dbReference>
<dbReference type="GO" id="GO:0005524">
    <property type="term" value="F:ATP binding"/>
    <property type="evidence" value="ECO:0007669"/>
    <property type="project" value="UniProtKB-KW"/>
</dbReference>
<name>X6ND69_RETFI</name>
<dbReference type="InterPro" id="IPR024185">
    <property type="entry name" value="FTHF_cligase-like_sf"/>
</dbReference>
<gene>
    <name evidence="8" type="ORF">RFI_13332</name>
</gene>
<proteinExistence type="inferred from homology"/>
<keyword evidence="7" id="KW-0479">Metal-binding</keyword>
<comment type="caution">
    <text evidence="8">The sequence shown here is derived from an EMBL/GenBank/DDBJ whole genome shotgun (WGS) entry which is preliminary data.</text>
</comment>
<evidence type="ECO:0000313" key="9">
    <source>
        <dbReference type="Proteomes" id="UP000023152"/>
    </source>
</evidence>
<evidence type="ECO:0000256" key="6">
    <source>
        <dbReference type="PIRSR" id="PIRSR006806-1"/>
    </source>
</evidence>
<protein>
    <recommendedName>
        <fullName evidence="5 7">5-formyltetrahydrofolate cyclo-ligase</fullName>
        <ecNumber evidence="5 7">6.3.3.2</ecNumber>
    </recommendedName>
</protein>
<dbReference type="PANTHER" id="PTHR23407:SF1">
    <property type="entry name" value="5-FORMYLTETRAHYDROFOLATE CYCLO-LIGASE"/>
    <property type="match status" value="1"/>
</dbReference>
<feature type="binding site" evidence="6">
    <location>
        <begin position="7"/>
        <end position="11"/>
    </location>
    <ligand>
        <name>ATP</name>
        <dbReference type="ChEBI" id="CHEBI:30616"/>
    </ligand>
</feature>
<evidence type="ECO:0000256" key="7">
    <source>
        <dbReference type="RuleBase" id="RU361279"/>
    </source>
</evidence>
<dbReference type="Pfam" id="PF01812">
    <property type="entry name" value="5-FTHF_cyc-lig"/>
    <property type="match status" value="1"/>
</dbReference>
<dbReference type="Gene3D" id="3.40.50.10420">
    <property type="entry name" value="NagB/RpiA/CoA transferase-like"/>
    <property type="match status" value="1"/>
</dbReference>
<dbReference type="GO" id="GO:0009396">
    <property type="term" value="P:folic acid-containing compound biosynthetic process"/>
    <property type="evidence" value="ECO:0007669"/>
    <property type="project" value="TreeGrafter"/>
</dbReference>
<evidence type="ECO:0000256" key="5">
    <source>
        <dbReference type="ARBA" id="ARBA00038966"/>
    </source>
</evidence>
<evidence type="ECO:0000256" key="3">
    <source>
        <dbReference type="ARBA" id="ARBA00022840"/>
    </source>
</evidence>
<dbReference type="PIRSF" id="PIRSF006806">
    <property type="entry name" value="FTHF_cligase"/>
    <property type="match status" value="1"/>
</dbReference>
<evidence type="ECO:0000313" key="8">
    <source>
        <dbReference type="EMBL" id="ETO23838.1"/>
    </source>
</evidence>
<feature type="binding site" evidence="6">
    <location>
        <begin position="153"/>
        <end position="161"/>
    </location>
    <ligand>
        <name>ATP</name>
        <dbReference type="ChEBI" id="CHEBI:30616"/>
    </ligand>
</feature>
<dbReference type="AlphaFoldDB" id="X6ND69"/>
<keyword evidence="2 6" id="KW-0547">Nucleotide-binding</keyword>
<feature type="binding site" evidence="6">
    <location>
        <position position="59"/>
    </location>
    <ligand>
        <name>substrate</name>
    </ligand>
</feature>
<sequence length="229" mass="26345">MALGTTKSELRTYLRGLLRKISPEQRKRESFDVCSQLLQMKEYKSAKAVGAFLSIPGQEIDTEPFLIQCFKDQKKIYLPKCLADGDMIFLETYGMDDVNKNFQFNKQFKKLKEPPFDFEDVTRQKIKRKSALDCLDLDLMVIPGLGFTTTGLRIGYGVGHYDRFFQKYKQKLTEIDEKESPTRETSKITFPFLVGIGLSCQIVEHVPTEKHDHRLGCIISPKLTNGEEK</sequence>
<dbReference type="OMA" id="STIYPCQ"/>
<dbReference type="EMBL" id="ASPP01009673">
    <property type="protein sequence ID" value="ETO23838.1"/>
    <property type="molecule type" value="Genomic_DNA"/>
</dbReference>
<keyword evidence="3 6" id="KW-0067">ATP-binding</keyword>
<dbReference type="GO" id="GO:0046872">
    <property type="term" value="F:metal ion binding"/>
    <property type="evidence" value="ECO:0007669"/>
    <property type="project" value="UniProtKB-KW"/>
</dbReference>
<dbReference type="OrthoDB" id="2015992at2759"/>
<comment type="catalytic activity">
    <reaction evidence="4 7">
        <text>(6S)-5-formyl-5,6,7,8-tetrahydrofolate + ATP = (6R)-5,10-methenyltetrahydrofolate + ADP + phosphate</text>
        <dbReference type="Rhea" id="RHEA:10488"/>
        <dbReference type="ChEBI" id="CHEBI:30616"/>
        <dbReference type="ChEBI" id="CHEBI:43474"/>
        <dbReference type="ChEBI" id="CHEBI:57455"/>
        <dbReference type="ChEBI" id="CHEBI:57457"/>
        <dbReference type="ChEBI" id="CHEBI:456216"/>
        <dbReference type="EC" id="6.3.3.2"/>
    </reaction>
</comment>
<comment type="cofactor">
    <cofactor evidence="7">
        <name>Mg(2+)</name>
        <dbReference type="ChEBI" id="CHEBI:18420"/>
    </cofactor>
</comment>
<keyword evidence="7" id="KW-0460">Magnesium</keyword>
<dbReference type="EC" id="6.3.3.2" evidence="5 7"/>
<dbReference type="PANTHER" id="PTHR23407">
    <property type="entry name" value="ATPASE INHIBITOR/5-FORMYLTETRAHYDROFOLATE CYCLO-LIGASE"/>
    <property type="match status" value="1"/>
</dbReference>
<keyword evidence="9" id="KW-1185">Reference proteome</keyword>
<feature type="binding site" evidence="6">
    <location>
        <position position="53"/>
    </location>
    <ligand>
        <name>substrate</name>
    </ligand>
</feature>
<comment type="similarity">
    <text evidence="1 7">Belongs to the 5-formyltetrahydrofolate cyclo-ligase family.</text>
</comment>
<dbReference type="SUPFAM" id="SSF100950">
    <property type="entry name" value="NagB/RpiA/CoA transferase-like"/>
    <property type="match status" value="1"/>
</dbReference>
<dbReference type="GO" id="GO:0035999">
    <property type="term" value="P:tetrahydrofolate interconversion"/>
    <property type="evidence" value="ECO:0007669"/>
    <property type="project" value="TreeGrafter"/>
</dbReference>
<reference evidence="8 9" key="1">
    <citation type="journal article" date="2013" name="Curr. Biol.">
        <title>The Genome of the Foraminiferan Reticulomyxa filosa.</title>
        <authorList>
            <person name="Glockner G."/>
            <person name="Hulsmann N."/>
            <person name="Schleicher M."/>
            <person name="Noegel A.A."/>
            <person name="Eichinger L."/>
            <person name="Gallinger C."/>
            <person name="Pawlowski J."/>
            <person name="Sierra R."/>
            <person name="Euteneuer U."/>
            <person name="Pillet L."/>
            <person name="Moustafa A."/>
            <person name="Platzer M."/>
            <person name="Groth M."/>
            <person name="Szafranski K."/>
            <person name="Schliwa M."/>
        </authorList>
    </citation>
    <scope>NUCLEOTIDE SEQUENCE [LARGE SCALE GENOMIC DNA]</scope>
</reference>